<dbReference type="RefSeq" id="WP_166272112.1">
    <property type="nucleotide sequence ID" value="NZ_CP048029.1"/>
</dbReference>
<feature type="transmembrane region" description="Helical" evidence="1">
    <location>
        <begin position="39"/>
        <end position="58"/>
    </location>
</feature>
<dbReference type="Proteomes" id="UP000502699">
    <property type="component" value="Chromosome"/>
</dbReference>
<keyword evidence="1" id="KW-1133">Transmembrane helix</keyword>
<protein>
    <submittedName>
        <fullName evidence="2">Uncharacterized protein</fullName>
    </submittedName>
</protein>
<dbReference type="EMBL" id="CP048029">
    <property type="protein sequence ID" value="QIK38948.1"/>
    <property type="molecule type" value="Genomic_DNA"/>
</dbReference>
<keyword evidence="1" id="KW-0472">Membrane</keyword>
<dbReference type="AlphaFoldDB" id="A0A6G7VGH7"/>
<accession>A0A6G7VGH7</accession>
<keyword evidence="3" id="KW-1185">Reference proteome</keyword>
<proteinExistence type="predicted"/>
<evidence type="ECO:0000313" key="3">
    <source>
        <dbReference type="Proteomes" id="UP000502699"/>
    </source>
</evidence>
<organism evidence="2 3">
    <name type="scientific">Caldichromatium japonicum</name>
    <dbReference type="NCBI Taxonomy" id="2699430"/>
    <lineage>
        <taxon>Bacteria</taxon>
        <taxon>Pseudomonadati</taxon>
        <taxon>Pseudomonadota</taxon>
        <taxon>Gammaproteobacteria</taxon>
        <taxon>Chromatiales</taxon>
        <taxon>Chromatiaceae</taxon>
        <taxon>Caldichromatium</taxon>
    </lineage>
</organism>
<gene>
    <name evidence="2" type="ORF">GWK36_14190</name>
</gene>
<evidence type="ECO:0000256" key="1">
    <source>
        <dbReference type="SAM" id="Phobius"/>
    </source>
</evidence>
<evidence type="ECO:0000313" key="2">
    <source>
        <dbReference type="EMBL" id="QIK38948.1"/>
    </source>
</evidence>
<reference evidence="3" key="1">
    <citation type="submission" date="2020-01" db="EMBL/GenBank/DDBJ databases">
        <title>Caldichromatium gen. nov., sp. nov., a thermophilic purple sulfur bacterium member of the family Chromatiaceae isolated from Nakabusa hot spring, Japan.</title>
        <authorList>
            <person name="Saini M.K."/>
            <person name="Hanada S."/>
            <person name="Tank M."/>
        </authorList>
    </citation>
    <scope>NUCLEOTIDE SEQUENCE [LARGE SCALE GENOMIC DNA]</scope>
    <source>
        <strain evidence="3">No.7</strain>
    </source>
</reference>
<dbReference type="KEGG" id="cjap:GWK36_14190"/>
<name>A0A6G7VGH7_9GAMM</name>
<sequence>MRVSISMQVHLGLLATGLAVAGAAVGGVYLAGAPLSTGIIVYSVLLGLVAVFVPVWILSGSLGRPLELLHQAVAATRRDGDLTREVTAPPASPIAPLATACWPPSTLS</sequence>
<keyword evidence="1" id="KW-0812">Transmembrane</keyword>